<keyword evidence="4" id="KW-1185">Reference proteome</keyword>
<dbReference type="EMBL" id="JADGKB010000074">
    <property type="protein sequence ID" value="KAJ3254988.1"/>
    <property type="molecule type" value="Genomic_DNA"/>
</dbReference>
<sequence>MVKLHPYISFKGNAREAMKFYQGILGGELKITTYKDLNCAQDPKDENLVMHSVLETPSGLGFMASDTPDGMEFKPGKNNFSMSLSGEDEKPLRDYFEKLSAGGKVTVPLAKAMWNDIFGMLVDKFGITWIVNITVKPDDNPRSPKRTKLDASSPKKESASPKKEPGSPKKEAASPKRK</sequence>
<dbReference type="InterPro" id="IPR028973">
    <property type="entry name" value="PhnB-like"/>
</dbReference>
<evidence type="ECO:0000313" key="4">
    <source>
        <dbReference type="Proteomes" id="UP001210925"/>
    </source>
</evidence>
<accession>A0AAD5UHF1</accession>
<dbReference type="PANTHER" id="PTHR33990:SF1">
    <property type="entry name" value="PROTEIN YJDN"/>
    <property type="match status" value="1"/>
</dbReference>
<dbReference type="Proteomes" id="UP001210925">
    <property type="component" value="Unassembled WGS sequence"/>
</dbReference>
<name>A0AAD5UHF1_9FUNG</name>
<feature type="domain" description="PhnB-like" evidence="2">
    <location>
        <begin position="3"/>
        <end position="131"/>
    </location>
</feature>
<dbReference type="AlphaFoldDB" id="A0AAD5UHF1"/>
<dbReference type="InterPro" id="IPR029068">
    <property type="entry name" value="Glyas_Bleomycin-R_OHBP_Dase"/>
</dbReference>
<evidence type="ECO:0000313" key="3">
    <source>
        <dbReference type="EMBL" id="KAJ3254988.1"/>
    </source>
</evidence>
<protein>
    <recommendedName>
        <fullName evidence="2">PhnB-like domain-containing protein</fullName>
    </recommendedName>
</protein>
<dbReference type="PANTHER" id="PTHR33990">
    <property type="entry name" value="PROTEIN YJDN-RELATED"/>
    <property type="match status" value="1"/>
</dbReference>
<organism evidence="3 4">
    <name type="scientific">Boothiomyces macroporosus</name>
    <dbReference type="NCBI Taxonomy" id="261099"/>
    <lineage>
        <taxon>Eukaryota</taxon>
        <taxon>Fungi</taxon>
        <taxon>Fungi incertae sedis</taxon>
        <taxon>Chytridiomycota</taxon>
        <taxon>Chytridiomycota incertae sedis</taxon>
        <taxon>Chytridiomycetes</taxon>
        <taxon>Rhizophydiales</taxon>
        <taxon>Terramycetaceae</taxon>
        <taxon>Boothiomyces</taxon>
    </lineage>
</organism>
<gene>
    <name evidence="3" type="ORF">HK103_006690</name>
</gene>
<comment type="caution">
    <text evidence="3">The sequence shown here is derived from an EMBL/GenBank/DDBJ whole genome shotgun (WGS) entry which is preliminary data.</text>
</comment>
<proteinExistence type="predicted"/>
<feature type="region of interest" description="Disordered" evidence="1">
    <location>
        <begin position="136"/>
        <end position="178"/>
    </location>
</feature>
<dbReference type="Gene3D" id="3.10.180.10">
    <property type="entry name" value="2,3-Dihydroxybiphenyl 1,2-Dioxygenase, domain 1"/>
    <property type="match status" value="1"/>
</dbReference>
<dbReference type="CDD" id="cd06588">
    <property type="entry name" value="PhnB_like"/>
    <property type="match status" value="1"/>
</dbReference>
<dbReference type="SUPFAM" id="SSF54593">
    <property type="entry name" value="Glyoxalase/Bleomycin resistance protein/Dihydroxybiphenyl dioxygenase"/>
    <property type="match status" value="1"/>
</dbReference>
<evidence type="ECO:0000259" key="2">
    <source>
        <dbReference type="Pfam" id="PF06983"/>
    </source>
</evidence>
<dbReference type="Pfam" id="PF06983">
    <property type="entry name" value="3-dmu-9_3-mt"/>
    <property type="match status" value="1"/>
</dbReference>
<reference evidence="3" key="1">
    <citation type="submission" date="2020-05" db="EMBL/GenBank/DDBJ databases">
        <title>Phylogenomic resolution of chytrid fungi.</title>
        <authorList>
            <person name="Stajich J.E."/>
            <person name="Amses K."/>
            <person name="Simmons R."/>
            <person name="Seto K."/>
            <person name="Myers J."/>
            <person name="Bonds A."/>
            <person name="Quandt C.A."/>
            <person name="Barry K."/>
            <person name="Liu P."/>
            <person name="Grigoriev I."/>
            <person name="Longcore J.E."/>
            <person name="James T.Y."/>
        </authorList>
    </citation>
    <scope>NUCLEOTIDE SEQUENCE</scope>
    <source>
        <strain evidence="3">PLAUS21</strain>
    </source>
</reference>
<evidence type="ECO:0000256" key="1">
    <source>
        <dbReference type="SAM" id="MobiDB-lite"/>
    </source>
</evidence>